<gene>
    <name evidence="16" type="ORF">BPAG_LOCUS8406</name>
</gene>
<dbReference type="Gene3D" id="4.10.970.10">
    <property type="entry name" value="Ku70, bridge and pillars"/>
    <property type="match status" value="1"/>
</dbReference>
<dbReference type="STRING" id="6280.A0A0N4TJG9"/>
<keyword evidence="6" id="KW-0378">Hydrolase</keyword>
<evidence type="ECO:0000256" key="13">
    <source>
        <dbReference type="ARBA" id="ARBA00065167"/>
    </source>
</evidence>
<dbReference type="Pfam" id="PF02735">
    <property type="entry name" value="Ku"/>
    <property type="match status" value="1"/>
</dbReference>
<dbReference type="SUPFAM" id="SSF53300">
    <property type="entry name" value="vWA-like"/>
    <property type="match status" value="1"/>
</dbReference>
<evidence type="ECO:0000256" key="1">
    <source>
        <dbReference type="ARBA" id="ARBA00004123"/>
    </source>
</evidence>
<dbReference type="GO" id="GO:0000723">
    <property type="term" value="P:telomere maintenance"/>
    <property type="evidence" value="ECO:0007669"/>
    <property type="project" value="InterPro"/>
</dbReference>
<sequence>MMDEDDEFTDGDEFEELSASVLADGGKKCTIFLVDASPKMFEKYKSDDSESDCSFRRALKIVRLQMVNKAVTSAFGEYTCCILLNTVVFSALILTLVSLGLLVQIKSHSIDHVYVMQEIEEVSAERIKQLDQLLKSGILLDSLAIKNILSAFKAICGGHGHCDYSEALFLCIKRMTSRTPYFRKRTVYLFTNEMNLFGANNQHRVAACKNADDLRNHNTEFLIFPLISENDTFVFNILEQFDPDVEKNFTNIGELEKELISDIYQFCSIPKKQYAHRNITGMNFEFGNGLKFSVGIYSLLHSEKIPQPAILNAEKNEIMQRSYIYVNKESNEEVPVLDKEIILKRQIGGEVVDLSTDEVEKLRRLTPPGMVLLGFKPLSCLKITHHVRSSQFVYPLEKDILGSTRMYRTLYEVCMNQRKMIICRYTQKTNVPPKLVALVPQASVAEDNSKDEFNSKFRYPGFHLIYLPFTEDKRDFSEQMTHPDGDWPAASKEQIEVAKKLVKKLTSGYFPEKFYNPVLQKHYKVIEALALDCDEIAEVQDQIRMFLFLHRGFVKMSCKRIGIKSNILEPYFAYNNFRKRVEKELDEFRSCLPSESCNSEQKCNKEAKKTNHITGNTWNTKRKKSMDESLLYLANNHLLEKMTVTQLKKKAIEELVHIKPYAKKADIIDAIEKHYRST</sequence>
<name>A0A0N4TJG9_BRUPA</name>
<evidence type="ECO:0000256" key="4">
    <source>
        <dbReference type="ARBA" id="ARBA00022741"/>
    </source>
</evidence>
<organism evidence="18">
    <name type="scientific">Brugia pahangi</name>
    <name type="common">Filarial nematode worm</name>
    <dbReference type="NCBI Taxonomy" id="6280"/>
    <lineage>
        <taxon>Eukaryota</taxon>
        <taxon>Metazoa</taxon>
        <taxon>Ecdysozoa</taxon>
        <taxon>Nematoda</taxon>
        <taxon>Chromadorea</taxon>
        <taxon>Rhabditida</taxon>
        <taxon>Spirurina</taxon>
        <taxon>Spiruromorpha</taxon>
        <taxon>Filarioidea</taxon>
        <taxon>Onchocercidae</taxon>
        <taxon>Brugia</taxon>
    </lineage>
</organism>
<reference evidence="16 17" key="2">
    <citation type="submission" date="2018-11" db="EMBL/GenBank/DDBJ databases">
        <authorList>
            <consortium name="Pathogen Informatics"/>
        </authorList>
    </citation>
    <scope>NUCLEOTIDE SEQUENCE [LARGE SCALE GENOMIC DNA]</scope>
</reference>
<dbReference type="WBParaSite" id="BPAG_0000844401-mRNA-1">
    <property type="protein sequence ID" value="BPAG_0000844401-mRNA-1"/>
    <property type="gene ID" value="BPAG_0000844401"/>
</dbReference>
<dbReference type="PANTHER" id="PTHR12604:SF2">
    <property type="entry name" value="X-RAY REPAIR CROSS-COMPLEMENTING PROTEIN 6"/>
    <property type="match status" value="1"/>
</dbReference>
<dbReference type="SUPFAM" id="SSF100939">
    <property type="entry name" value="SPOC domain-like"/>
    <property type="match status" value="1"/>
</dbReference>
<dbReference type="Gene3D" id="1.10.1600.10">
    <property type="match status" value="1"/>
</dbReference>
<evidence type="ECO:0000313" key="18">
    <source>
        <dbReference type="WBParaSite" id="BPAG_0000844401-mRNA-1"/>
    </source>
</evidence>
<keyword evidence="5" id="KW-0227">DNA damage</keyword>
<evidence type="ECO:0000256" key="11">
    <source>
        <dbReference type="ARBA" id="ARBA00023204"/>
    </source>
</evidence>
<keyword evidence="14" id="KW-1133">Transmembrane helix</keyword>
<feature type="domain" description="Ku" evidence="15">
    <location>
        <begin position="333"/>
        <end position="484"/>
    </location>
</feature>
<dbReference type="GO" id="GO:0003684">
    <property type="term" value="F:damaged DNA binding"/>
    <property type="evidence" value="ECO:0007669"/>
    <property type="project" value="InterPro"/>
</dbReference>
<dbReference type="GO" id="GO:0042162">
    <property type="term" value="F:telomeric DNA binding"/>
    <property type="evidence" value="ECO:0007669"/>
    <property type="project" value="InterPro"/>
</dbReference>
<protein>
    <recommendedName>
        <fullName evidence="3">ATP-dependent DNA helicase 2 subunit 1</fullName>
    </recommendedName>
</protein>
<dbReference type="Proteomes" id="UP000278627">
    <property type="component" value="Unassembled WGS sequence"/>
</dbReference>
<dbReference type="InterPro" id="IPR016194">
    <property type="entry name" value="SPOC-like_C_dom_sf"/>
</dbReference>
<dbReference type="InterPro" id="IPR006165">
    <property type="entry name" value="Ku70"/>
</dbReference>
<dbReference type="PIRSF" id="PIRSF003033">
    <property type="entry name" value="Ku70"/>
    <property type="match status" value="1"/>
</dbReference>
<keyword evidence="7" id="KW-0347">Helicase</keyword>
<dbReference type="InterPro" id="IPR036465">
    <property type="entry name" value="vWFA_dom_sf"/>
</dbReference>
<dbReference type="Pfam" id="PF03730">
    <property type="entry name" value="Ku_C"/>
    <property type="match status" value="1"/>
</dbReference>
<evidence type="ECO:0000256" key="5">
    <source>
        <dbReference type="ARBA" id="ARBA00022763"/>
    </source>
</evidence>
<dbReference type="PANTHER" id="PTHR12604">
    <property type="entry name" value="KU AUTOANTIGEN DNA HELICASE"/>
    <property type="match status" value="1"/>
</dbReference>
<evidence type="ECO:0000256" key="3">
    <source>
        <dbReference type="ARBA" id="ARBA00014630"/>
    </source>
</evidence>
<dbReference type="NCBIfam" id="TIGR00578">
    <property type="entry name" value="ku70"/>
    <property type="match status" value="1"/>
</dbReference>
<proteinExistence type="inferred from homology"/>
<evidence type="ECO:0000256" key="2">
    <source>
        <dbReference type="ARBA" id="ARBA00005240"/>
    </source>
</evidence>
<evidence type="ECO:0000256" key="9">
    <source>
        <dbReference type="ARBA" id="ARBA00023125"/>
    </source>
</evidence>
<dbReference type="FunFam" id="2.40.290.10:FF:000001">
    <property type="entry name" value="X-ray repair cross complementing 6"/>
    <property type="match status" value="1"/>
</dbReference>
<dbReference type="AlphaFoldDB" id="A0A0N4TJG9"/>
<keyword evidence="14" id="KW-0812">Transmembrane</keyword>
<dbReference type="InterPro" id="IPR047087">
    <property type="entry name" value="KU70_core_dom"/>
</dbReference>
<evidence type="ECO:0000256" key="10">
    <source>
        <dbReference type="ARBA" id="ARBA00023172"/>
    </source>
</evidence>
<dbReference type="SMART" id="SM00559">
    <property type="entry name" value="Ku78"/>
    <property type="match status" value="1"/>
</dbReference>
<comment type="subcellular location">
    <subcellularLocation>
        <location evidence="1">Nucleus</location>
    </subcellularLocation>
</comment>
<keyword evidence="12" id="KW-0539">Nucleus</keyword>
<dbReference type="Gene3D" id="2.40.290.10">
    <property type="match status" value="1"/>
</dbReference>
<dbReference type="InterPro" id="IPR027388">
    <property type="entry name" value="Ku70_bridge/pillars_dom_sf"/>
</dbReference>
<reference evidence="18" key="1">
    <citation type="submission" date="2017-02" db="UniProtKB">
        <authorList>
            <consortium name="WormBaseParasite"/>
        </authorList>
    </citation>
    <scope>IDENTIFICATION</scope>
</reference>
<evidence type="ECO:0000256" key="14">
    <source>
        <dbReference type="SAM" id="Phobius"/>
    </source>
</evidence>
<evidence type="ECO:0000313" key="16">
    <source>
        <dbReference type="EMBL" id="VDN89592.1"/>
    </source>
</evidence>
<evidence type="ECO:0000256" key="6">
    <source>
        <dbReference type="ARBA" id="ARBA00022801"/>
    </source>
</evidence>
<dbReference type="GO" id="GO:0006303">
    <property type="term" value="P:double-strand break repair via nonhomologous end joining"/>
    <property type="evidence" value="ECO:0007669"/>
    <property type="project" value="InterPro"/>
</dbReference>
<dbReference type="EMBL" id="UZAD01013134">
    <property type="protein sequence ID" value="VDN89592.1"/>
    <property type="molecule type" value="Genomic_DNA"/>
</dbReference>
<dbReference type="GO" id="GO:0003678">
    <property type="term" value="F:DNA helicase activity"/>
    <property type="evidence" value="ECO:0007669"/>
    <property type="project" value="InterPro"/>
</dbReference>
<dbReference type="InterPro" id="IPR006164">
    <property type="entry name" value="DNA_bd_Ku70/Ku80"/>
</dbReference>
<keyword evidence="17" id="KW-1185">Reference proteome</keyword>
<dbReference type="GO" id="GO:0006310">
    <property type="term" value="P:DNA recombination"/>
    <property type="evidence" value="ECO:0007669"/>
    <property type="project" value="UniProtKB-KW"/>
</dbReference>
<keyword evidence="10" id="KW-0233">DNA recombination</keyword>
<keyword evidence="4" id="KW-0547">Nucleotide-binding</keyword>
<dbReference type="InterPro" id="IPR005161">
    <property type="entry name" value="Ku_N"/>
</dbReference>
<keyword evidence="9" id="KW-0238">DNA-binding</keyword>
<dbReference type="CDD" id="cd00788">
    <property type="entry name" value="KU70"/>
    <property type="match status" value="1"/>
</dbReference>
<dbReference type="Gene3D" id="3.40.50.410">
    <property type="entry name" value="von Willebrand factor, type A domain"/>
    <property type="match status" value="1"/>
</dbReference>
<keyword evidence="11" id="KW-0234">DNA repair</keyword>
<comment type="similarity">
    <text evidence="2">Belongs to the ku70 family.</text>
</comment>
<evidence type="ECO:0000259" key="15">
    <source>
        <dbReference type="SMART" id="SM00559"/>
    </source>
</evidence>
<evidence type="ECO:0000256" key="8">
    <source>
        <dbReference type="ARBA" id="ARBA00022840"/>
    </source>
</evidence>
<comment type="subunit">
    <text evidence="13">Heterodimer of a 70 kDa and a 80 kDa subunit.</text>
</comment>
<accession>A0A0N4TJG9</accession>
<feature type="transmembrane region" description="Helical" evidence="14">
    <location>
        <begin position="82"/>
        <end position="103"/>
    </location>
</feature>
<dbReference type="Pfam" id="PF03731">
    <property type="entry name" value="Ku_N"/>
    <property type="match status" value="1"/>
</dbReference>
<dbReference type="InterPro" id="IPR005160">
    <property type="entry name" value="Ku_C"/>
</dbReference>
<dbReference type="GO" id="GO:0003690">
    <property type="term" value="F:double-stranded DNA binding"/>
    <property type="evidence" value="ECO:0007669"/>
    <property type="project" value="TreeGrafter"/>
</dbReference>
<keyword evidence="8" id="KW-0067">ATP-binding</keyword>
<dbReference type="GO" id="GO:0005524">
    <property type="term" value="F:ATP binding"/>
    <property type="evidence" value="ECO:0007669"/>
    <property type="project" value="UniProtKB-KW"/>
</dbReference>
<dbReference type="GO" id="GO:0043564">
    <property type="term" value="C:Ku70:Ku80 complex"/>
    <property type="evidence" value="ECO:0007669"/>
    <property type="project" value="InterPro"/>
</dbReference>
<evidence type="ECO:0000313" key="17">
    <source>
        <dbReference type="Proteomes" id="UP000278627"/>
    </source>
</evidence>
<evidence type="ECO:0000256" key="12">
    <source>
        <dbReference type="ARBA" id="ARBA00023242"/>
    </source>
</evidence>
<evidence type="ECO:0000256" key="7">
    <source>
        <dbReference type="ARBA" id="ARBA00022806"/>
    </source>
</evidence>
<dbReference type="GO" id="GO:0016787">
    <property type="term" value="F:hydrolase activity"/>
    <property type="evidence" value="ECO:0007669"/>
    <property type="project" value="UniProtKB-KW"/>
</dbReference>
<keyword evidence="14" id="KW-0472">Membrane</keyword>